<comment type="similarity">
    <text evidence="1">Belongs to the 'GDSL' lipolytic enzyme family.</text>
</comment>
<keyword evidence="6" id="KW-1185">Reference proteome</keyword>
<evidence type="ECO:0000256" key="3">
    <source>
        <dbReference type="SAM" id="SignalP"/>
    </source>
</evidence>
<evidence type="ECO:0000256" key="1">
    <source>
        <dbReference type="ARBA" id="ARBA00008668"/>
    </source>
</evidence>
<feature type="signal peptide" evidence="3">
    <location>
        <begin position="1"/>
        <end position="33"/>
    </location>
</feature>
<dbReference type="RefSeq" id="WP_345622374.1">
    <property type="nucleotide sequence ID" value="NZ_BAABIG010000054.1"/>
</dbReference>
<gene>
    <name evidence="5" type="ORF">GCM10023220_49840</name>
</gene>
<feature type="chain" id="PRO_5046101945" evidence="3">
    <location>
        <begin position="34"/>
        <end position="353"/>
    </location>
</feature>
<evidence type="ECO:0000259" key="4">
    <source>
        <dbReference type="Pfam" id="PF13472"/>
    </source>
</evidence>
<feature type="domain" description="SGNH hydrolase-type esterase" evidence="4">
    <location>
        <begin position="151"/>
        <end position="299"/>
    </location>
</feature>
<accession>A0ABP9CM67</accession>
<dbReference type="CDD" id="cd01821">
    <property type="entry name" value="Rhamnogalacturan_acetylesterase_like"/>
    <property type="match status" value="1"/>
</dbReference>
<evidence type="ECO:0000256" key="2">
    <source>
        <dbReference type="ARBA" id="ARBA00022801"/>
    </source>
</evidence>
<evidence type="ECO:0000313" key="6">
    <source>
        <dbReference type="Proteomes" id="UP001501265"/>
    </source>
</evidence>
<dbReference type="SUPFAM" id="SSF49785">
    <property type="entry name" value="Galactose-binding domain-like"/>
    <property type="match status" value="1"/>
</dbReference>
<dbReference type="Gene3D" id="2.60.120.430">
    <property type="entry name" value="Galactose-binding lectin"/>
    <property type="match status" value="1"/>
</dbReference>
<dbReference type="Pfam" id="PF13472">
    <property type="entry name" value="Lipase_GDSL_2"/>
    <property type="match status" value="1"/>
</dbReference>
<dbReference type="InterPro" id="IPR008979">
    <property type="entry name" value="Galactose-bd-like_sf"/>
</dbReference>
<reference evidence="6" key="1">
    <citation type="journal article" date="2019" name="Int. J. Syst. Evol. Microbiol.">
        <title>The Global Catalogue of Microorganisms (GCM) 10K type strain sequencing project: providing services to taxonomists for standard genome sequencing and annotation.</title>
        <authorList>
            <consortium name="The Broad Institute Genomics Platform"/>
            <consortium name="The Broad Institute Genome Sequencing Center for Infectious Disease"/>
            <person name="Wu L."/>
            <person name="Ma J."/>
        </authorList>
    </citation>
    <scope>NUCLEOTIDE SEQUENCE [LARGE SCALE GENOMIC DNA]</scope>
    <source>
        <strain evidence="6">JCM 18081</strain>
    </source>
</reference>
<dbReference type="SUPFAM" id="SSF52266">
    <property type="entry name" value="SGNH hydrolase"/>
    <property type="match status" value="1"/>
</dbReference>
<dbReference type="Proteomes" id="UP001501265">
    <property type="component" value="Unassembled WGS sequence"/>
</dbReference>
<protein>
    <submittedName>
        <fullName evidence="5">Rhamnogalacturonan acetylesterase</fullName>
    </submittedName>
</protein>
<dbReference type="PANTHER" id="PTHR43695">
    <property type="entry name" value="PUTATIVE (AFU_ORTHOLOGUE AFUA_2G17250)-RELATED"/>
    <property type="match status" value="1"/>
</dbReference>
<organism evidence="5 6">
    <name type="scientific">Streptomyces ziwulingensis</name>
    <dbReference type="NCBI Taxonomy" id="1045501"/>
    <lineage>
        <taxon>Bacteria</taxon>
        <taxon>Bacillati</taxon>
        <taxon>Actinomycetota</taxon>
        <taxon>Actinomycetes</taxon>
        <taxon>Kitasatosporales</taxon>
        <taxon>Streptomycetaceae</taxon>
        <taxon>Streptomyces</taxon>
    </lineage>
</organism>
<dbReference type="InterPro" id="IPR037459">
    <property type="entry name" value="RhgT-like"/>
</dbReference>
<dbReference type="InterPro" id="IPR006311">
    <property type="entry name" value="TAT_signal"/>
</dbReference>
<evidence type="ECO:0000313" key="5">
    <source>
        <dbReference type="EMBL" id="GAA4812586.1"/>
    </source>
</evidence>
<sequence length="353" mass="37672">MRSHTPARRGVTGLALLTAATALAGLLTAPAQAHGGPRGTLPQECSGTAPVVCHFDVPPGNYHVTAALGGSDAGRTAIEAEGRRALLAETATAPGQLLRRSFTVNVRAVESQPTGEVGSPGLDLRFGGSAPRLAGVRVTPARHVPQILLAGDSTVCDQTLEPYAGWGQELPQMLRRGVAVANYADSGESTVSFLADPLLFDALESEVRRGDLVLIQLAHNDKTTTAEIYRANLTTMAERVRGRGGEPVFVTPLVRRRFQRDGTLDAVAQHVMAANLPVEMRSLAARLDVPVVDLTALTRTLVEELGVEASKDLYLTKVTGDNTHTSVYGATTFARLVRDALREQRLLPERLLR</sequence>
<dbReference type="EMBL" id="BAABIG010000054">
    <property type="protein sequence ID" value="GAA4812586.1"/>
    <property type="molecule type" value="Genomic_DNA"/>
</dbReference>
<dbReference type="Gene3D" id="3.40.50.1110">
    <property type="entry name" value="SGNH hydrolase"/>
    <property type="match status" value="1"/>
</dbReference>
<proteinExistence type="inferred from homology"/>
<dbReference type="PROSITE" id="PS51318">
    <property type="entry name" value="TAT"/>
    <property type="match status" value="1"/>
</dbReference>
<name>A0ABP9CM67_9ACTN</name>
<dbReference type="InterPro" id="IPR013830">
    <property type="entry name" value="SGNH_hydro"/>
</dbReference>
<comment type="caution">
    <text evidence="5">The sequence shown here is derived from an EMBL/GenBank/DDBJ whole genome shotgun (WGS) entry which is preliminary data.</text>
</comment>
<dbReference type="InterPro" id="IPR036514">
    <property type="entry name" value="SGNH_hydro_sf"/>
</dbReference>
<dbReference type="PANTHER" id="PTHR43695:SF1">
    <property type="entry name" value="RHAMNOGALACTURONAN ACETYLESTERASE"/>
    <property type="match status" value="1"/>
</dbReference>
<keyword evidence="2" id="KW-0378">Hydrolase</keyword>
<keyword evidence="3" id="KW-0732">Signal</keyword>